<dbReference type="Gene3D" id="3.40.50.2300">
    <property type="match status" value="1"/>
</dbReference>
<dbReference type="InterPro" id="IPR011006">
    <property type="entry name" value="CheY-like_superfamily"/>
</dbReference>
<dbReference type="PANTHER" id="PTHR44520:SF2">
    <property type="entry name" value="RESPONSE REGULATOR RCP1"/>
    <property type="match status" value="1"/>
</dbReference>
<evidence type="ECO:0000313" key="3">
    <source>
        <dbReference type="EMBL" id="CAA9307598.1"/>
    </source>
</evidence>
<sequence length="157" mass="17718">MNGEKGAVNCRKKRVNLRMNMIQILLVEDNPADIYLAKEALKESDFPVELHVVEDGVKATNYLLKRAPYESATTPHVILLDLKLPIKDGLEVLEEIRQYPALKRVPVVVLTSSEHEKDISRTFLLDATCYITKPIEPEQLLSTIKLVNGLPQLSQTL</sequence>
<organism evidence="3">
    <name type="scientific">uncultured Cytophagales bacterium</name>
    <dbReference type="NCBI Taxonomy" id="158755"/>
    <lineage>
        <taxon>Bacteria</taxon>
        <taxon>Pseudomonadati</taxon>
        <taxon>Bacteroidota</taxon>
        <taxon>Sphingobacteriia</taxon>
        <taxon>Sphingobacteriales</taxon>
        <taxon>environmental samples</taxon>
    </lineage>
</organism>
<dbReference type="SUPFAM" id="SSF52172">
    <property type="entry name" value="CheY-like"/>
    <property type="match status" value="1"/>
</dbReference>
<dbReference type="PROSITE" id="PS50110">
    <property type="entry name" value="RESPONSE_REGULATORY"/>
    <property type="match status" value="1"/>
</dbReference>
<protein>
    <submittedName>
        <fullName evidence="3">Response regulator receiver protein</fullName>
    </submittedName>
</protein>
<dbReference type="GO" id="GO:0000160">
    <property type="term" value="P:phosphorelay signal transduction system"/>
    <property type="evidence" value="ECO:0007669"/>
    <property type="project" value="InterPro"/>
</dbReference>
<dbReference type="InterPro" id="IPR052893">
    <property type="entry name" value="TCS_response_regulator"/>
</dbReference>
<evidence type="ECO:0000259" key="2">
    <source>
        <dbReference type="PROSITE" id="PS50110"/>
    </source>
</evidence>
<dbReference type="CDD" id="cd17557">
    <property type="entry name" value="REC_Rcp-like"/>
    <property type="match status" value="1"/>
</dbReference>
<dbReference type="InterPro" id="IPR001789">
    <property type="entry name" value="Sig_transdc_resp-reg_receiver"/>
</dbReference>
<dbReference type="Pfam" id="PF00072">
    <property type="entry name" value="Response_reg"/>
    <property type="match status" value="1"/>
</dbReference>
<dbReference type="AlphaFoldDB" id="A0A6J4KJ55"/>
<evidence type="ECO:0000256" key="1">
    <source>
        <dbReference type="PROSITE-ProRule" id="PRU00169"/>
    </source>
</evidence>
<dbReference type="SMART" id="SM00448">
    <property type="entry name" value="REC"/>
    <property type="match status" value="1"/>
</dbReference>
<keyword evidence="1" id="KW-0597">Phosphoprotein</keyword>
<name>A0A6J4KJ55_9SPHI</name>
<dbReference type="EMBL" id="CADCTQ010000489">
    <property type="protein sequence ID" value="CAA9307598.1"/>
    <property type="molecule type" value="Genomic_DNA"/>
</dbReference>
<feature type="domain" description="Response regulatory" evidence="2">
    <location>
        <begin position="23"/>
        <end position="148"/>
    </location>
</feature>
<reference evidence="3" key="1">
    <citation type="submission" date="2020-02" db="EMBL/GenBank/DDBJ databases">
        <authorList>
            <person name="Meier V. D."/>
        </authorList>
    </citation>
    <scope>NUCLEOTIDE SEQUENCE</scope>
    <source>
        <strain evidence="3">AVDCRST_MAG56</strain>
    </source>
</reference>
<gene>
    <name evidence="3" type="ORF">AVDCRST_MAG56-5929</name>
</gene>
<proteinExistence type="predicted"/>
<feature type="modified residue" description="4-aspartylphosphate" evidence="1">
    <location>
        <position position="81"/>
    </location>
</feature>
<accession>A0A6J4KJ55</accession>
<dbReference type="PANTHER" id="PTHR44520">
    <property type="entry name" value="RESPONSE REGULATOR RCP1-RELATED"/>
    <property type="match status" value="1"/>
</dbReference>